<evidence type="ECO:0000313" key="2">
    <source>
        <dbReference type="Proteomes" id="UP000799754"/>
    </source>
</evidence>
<keyword evidence="2" id="KW-1185">Reference proteome</keyword>
<proteinExistence type="predicted"/>
<gene>
    <name evidence="1" type="ORF">BU25DRAFT_42046</name>
</gene>
<organism evidence="1 2">
    <name type="scientific">Macroventuria anomochaeta</name>
    <dbReference type="NCBI Taxonomy" id="301207"/>
    <lineage>
        <taxon>Eukaryota</taxon>
        <taxon>Fungi</taxon>
        <taxon>Dikarya</taxon>
        <taxon>Ascomycota</taxon>
        <taxon>Pezizomycotina</taxon>
        <taxon>Dothideomycetes</taxon>
        <taxon>Pleosporomycetidae</taxon>
        <taxon>Pleosporales</taxon>
        <taxon>Pleosporineae</taxon>
        <taxon>Didymellaceae</taxon>
        <taxon>Macroventuria</taxon>
    </lineage>
</organism>
<evidence type="ECO:0000313" key="1">
    <source>
        <dbReference type="EMBL" id="KAF2628213.1"/>
    </source>
</evidence>
<dbReference type="EMBL" id="MU006714">
    <property type="protein sequence ID" value="KAF2628213.1"/>
    <property type="molecule type" value="Genomic_DNA"/>
</dbReference>
<accession>A0ACB6S2P1</accession>
<protein>
    <submittedName>
        <fullName evidence="1">Carbohydrate-binding module family 1 protein</fullName>
    </submittedName>
</protein>
<name>A0ACB6S2P1_9PLEO</name>
<dbReference type="Proteomes" id="UP000799754">
    <property type="component" value="Unassembled WGS sequence"/>
</dbReference>
<reference evidence="1" key="1">
    <citation type="journal article" date="2020" name="Stud. Mycol.">
        <title>101 Dothideomycetes genomes: a test case for predicting lifestyles and emergence of pathogens.</title>
        <authorList>
            <person name="Haridas S."/>
            <person name="Albert R."/>
            <person name="Binder M."/>
            <person name="Bloem J."/>
            <person name="Labutti K."/>
            <person name="Salamov A."/>
            <person name="Andreopoulos B."/>
            <person name="Baker S."/>
            <person name="Barry K."/>
            <person name="Bills G."/>
            <person name="Bluhm B."/>
            <person name="Cannon C."/>
            <person name="Castanera R."/>
            <person name="Culley D."/>
            <person name="Daum C."/>
            <person name="Ezra D."/>
            <person name="Gonzalez J."/>
            <person name="Henrissat B."/>
            <person name="Kuo A."/>
            <person name="Liang C."/>
            <person name="Lipzen A."/>
            <person name="Lutzoni F."/>
            <person name="Magnuson J."/>
            <person name="Mondo S."/>
            <person name="Nolan M."/>
            <person name="Ohm R."/>
            <person name="Pangilinan J."/>
            <person name="Park H.-J."/>
            <person name="Ramirez L."/>
            <person name="Alfaro M."/>
            <person name="Sun H."/>
            <person name="Tritt A."/>
            <person name="Yoshinaga Y."/>
            <person name="Zwiers L.-H."/>
            <person name="Turgeon B."/>
            <person name="Goodwin S."/>
            <person name="Spatafora J."/>
            <person name="Crous P."/>
            <person name="Grigoriev I."/>
        </authorList>
    </citation>
    <scope>NUCLEOTIDE SEQUENCE</scope>
    <source>
        <strain evidence="1">CBS 525.71</strain>
    </source>
</reference>
<comment type="caution">
    <text evidence="1">The sequence shown here is derived from an EMBL/GenBank/DDBJ whole genome shotgun (WGS) entry which is preliminary data.</text>
</comment>
<sequence length="588" mass="58713">MKTVAVLAGITALANAHATWQQLWKNGEDLESTCARLPPSNSPIEDYTSTALQCNVSPAAASGKCGFEAGDTVTIEMHQHNTRLCTEEGIGGAHWGPVLAYMSKVEDAATADGSSEFFKVYENTWKKAEGSTQGDNDYWGTKDLNYNCGKLDFTIPEDIAPGDYLLRAEAIALHAASASGGAQHYVTCYQLTVTGSGTATPAGVKFPEAYSKTGTGLGFSIHAPLSEYPAPGPALYARGTKVDPQLLTFGEISGVPTATGGASASATVAPSSKATVASSAAAETPVASSAAASKPAATSAAATSAAATSAAATSVAATSAAASSAAEAKPTEATTSAAASSVVASTPAASSTAAPETGDKKYNVDSFATYLEAQPGSDAEFTIEEFIAWLEKVESGSNTAEPSASASEVAAEPTAAESSAAVKPTATAVASQAPAQSSAAVASSKAPTAPAKTTLATVTKPQPTSGSGSDAEVKEYGRCGGQGYTGSTTCASGLTCKVQNTYYSQCIKSEGGNAAQPSATKPAASTTKAATAYPTAAVSSKAPAASSAAPVISKDAVSSATPSASATPAADKLWTIEELIAFLEEAAE</sequence>